<dbReference type="OrthoDB" id="69641at2759"/>
<dbReference type="PANTHER" id="PTHR16301">
    <property type="entry name" value="IMPACT-RELATED"/>
    <property type="match status" value="1"/>
</dbReference>
<dbReference type="EMBL" id="KL197726">
    <property type="protein sequence ID" value="KDQ55249.1"/>
    <property type="molecule type" value="Genomic_DNA"/>
</dbReference>
<dbReference type="Gene3D" id="3.30.230.30">
    <property type="entry name" value="Impact, N-terminal domain"/>
    <property type="match status" value="1"/>
</dbReference>
<dbReference type="Pfam" id="PF01205">
    <property type="entry name" value="Impact_N"/>
    <property type="match status" value="1"/>
</dbReference>
<dbReference type="GO" id="GO:0140469">
    <property type="term" value="P:GCN2-mediated signaling"/>
    <property type="evidence" value="ECO:0007669"/>
    <property type="project" value="TreeGrafter"/>
</dbReference>
<dbReference type="STRING" id="933084.A0A067PKA6"/>
<accession>A0A067PKA6</accession>
<keyword evidence="5" id="KW-1185">Reference proteome</keyword>
<dbReference type="PROSITE" id="PS00910">
    <property type="entry name" value="UPF0029"/>
    <property type="match status" value="1"/>
</dbReference>
<dbReference type="InterPro" id="IPR020569">
    <property type="entry name" value="UPF0029_Impact_CS"/>
</dbReference>
<evidence type="ECO:0000313" key="4">
    <source>
        <dbReference type="EMBL" id="KDQ55249.1"/>
    </source>
</evidence>
<dbReference type="AlphaFoldDB" id="A0A067PKA6"/>
<comment type="similarity">
    <text evidence="1">Belongs to the IMPACT family.</text>
</comment>
<dbReference type="HOGENOM" id="CLU_075864_0_0_1"/>
<proteinExistence type="inferred from homology"/>
<dbReference type="SUPFAM" id="SSF54211">
    <property type="entry name" value="Ribosomal protein S5 domain 2-like"/>
    <property type="match status" value="1"/>
</dbReference>
<evidence type="ECO:0000256" key="1">
    <source>
        <dbReference type="ARBA" id="ARBA00007665"/>
    </source>
</evidence>
<name>A0A067PKA6_9AGAM</name>
<dbReference type="GO" id="GO:0005737">
    <property type="term" value="C:cytoplasm"/>
    <property type="evidence" value="ECO:0007669"/>
    <property type="project" value="TreeGrafter"/>
</dbReference>
<dbReference type="GO" id="GO:0006446">
    <property type="term" value="P:regulation of translational initiation"/>
    <property type="evidence" value="ECO:0007669"/>
    <property type="project" value="TreeGrafter"/>
</dbReference>
<reference evidence="5" key="1">
    <citation type="journal article" date="2014" name="Proc. Natl. Acad. Sci. U.S.A.">
        <title>Extensive sampling of basidiomycete genomes demonstrates inadequacy of the white-rot/brown-rot paradigm for wood decay fungi.</title>
        <authorList>
            <person name="Riley R."/>
            <person name="Salamov A.A."/>
            <person name="Brown D.W."/>
            <person name="Nagy L.G."/>
            <person name="Floudas D."/>
            <person name="Held B.W."/>
            <person name="Levasseur A."/>
            <person name="Lombard V."/>
            <person name="Morin E."/>
            <person name="Otillar R."/>
            <person name="Lindquist E.A."/>
            <person name="Sun H."/>
            <person name="LaButti K.M."/>
            <person name="Schmutz J."/>
            <person name="Jabbour D."/>
            <person name="Luo H."/>
            <person name="Baker S.E."/>
            <person name="Pisabarro A.G."/>
            <person name="Walton J.D."/>
            <person name="Blanchette R.A."/>
            <person name="Henrissat B."/>
            <person name="Martin F."/>
            <person name="Cullen D."/>
            <person name="Hibbett D.S."/>
            <person name="Grigoriev I.V."/>
        </authorList>
    </citation>
    <scope>NUCLEOTIDE SEQUENCE [LARGE SCALE GENOMIC DNA]</scope>
    <source>
        <strain evidence="5">MUCL 33604</strain>
    </source>
</reference>
<gene>
    <name evidence="4" type="ORF">JAAARDRAFT_134366</name>
</gene>
<dbReference type="InterPro" id="IPR020568">
    <property type="entry name" value="Ribosomal_Su5_D2-typ_SF"/>
</dbReference>
<dbReference type="Proteomes" id="UP000027265">
    <property type="component" value="Unassembled WGS sequence"/>
</dbReference>
<feature type="domain" description="Impact N-terminal" evidence="3">
    <location>
        <begin position="27"/>
        <end position="144"/>
    </location>
</feature>
<evidence type="ECO:0000313" key="5">
    <source>
        <dbReference type="Proteomes" id="UP000027265"/>
    </source>
</evidence>
<sequence length="249" mass="27195">MSTLDPFVRSSRSIPKVLATSQEIRDRSSTFVGTIYRAATEAEARSIVKHHRHVVHGAKPASHEITAWRCMVLKEGKSGLEGPDDFEVRSGSDDDGEKYGGAKVLKVMQTEGVLDAVVIVSRWYGGIMLGPIRFTHIETCAREVCRAYKTKEEMDECLAILASLDEELANLRQELAQLSPKPTPDPVSQEAQPVQVGSARGHSAKPSYDALTASSDIAKGRRLINARESAIRSLKALIAKKRATDVPST</sequence>
<dbReference type="InterPro" id="IPR001498">
    <property type="entry name" value="Impact_N"/>
</dbReference>
<evidence type="ECO:0000256" key="2">
    <source>
        <dbReference type="SAM" id="MobiDB-lite"/>
    </source>
</evidence>
<dbReference type="InterPro" id="IPR023582">
    <property type="entry name" value="Impact"/>
</dbReference>
<protein>
    <recommendedName>
        <fullName evidence="3">Impact N-terminal domain-containing protein</fullName>
    </recommendedName>
</protein>
<dbReference type="PANTHER" id="PTHR16301:SF25">
    <property type="entry name" value="PROTEIN IMPACT"/>
    <property type="match status" value="1"/>
</dbReference>
<feature type="region of interest" description="Disordered" evidence="2">
    <location>
        <begin position="179"/>
        <end position="207"/>
    </location>
</feature>
<organism evidence="4 5">
    <name type="scientific">Jaapia argillacea MUCL 33604</name>
    <dbReference type="NCBI Taxonomy" id="933084"/>
    <lineage>
        <taxon>Eukaryota</taxon>
        <taxon>Fungi</taxon>
        <taxon>Dikarya</taxon>
        <taxon>Basidiomycota</taxon>
        <taxon>Agaricomycotina</taxon>
        <taxon>Agaricomycetes</taxon>
        <taxon>Agaricomycetidae</taxon>
        <taxon>Jaapiales</taxon>
        <taxon>Jaapiaceae</taxon>
        <taxon>Jaapia</taxon>
    </lineage>
</organism>
<dbReference type="InParanoid" id="A0A067PKA6"/>
<evidence type="ECO:0000259" key="3">
    <source>
        <dbReference type="Pfam" id="PF01205"/>
    </source>
</evidence>
<dbReference type="InterPro" id="IPR036956">
    <property type="entry name" value="Impact_N_sf"/>
</dbReference>